<evidence type="ECO:0000256" key="18">
    <source>
        <dbReference type="ARBA" id="ARBA00045702"/>
    </source>
</evidence>
<comment type="similarity">
    <text evidence="2">Belongs to the DEAD box helicase family. DEAH subfamily. DDX11/CHL1 sub-subfamily.</text>
</comment>
<dbReference type="EC" id="5.6.2.3" evidence="15"/>
<dbReference type="GO" id="GO:0006139">
    <property type="term" value="P:nucleobase-containing compound metabolic process"/>
    <property type="evidence" value="ECO:0007669"/>
    <property type="project" value="InterPro"/>
</dbReference>
<evidence type="ECO:0000256" key="9">
    <source>
        <dbReference type="ARBA" id="ARBA00022840"/>
    </source>
</evidence>
<dbReference type="PANTHER" id="PTHR11472">
    <property type="entry name" value="DNA REPAIR DEAD HELICASE RAD3/XP-D SUBFAMILY MEMBER"/>
    <property type="match status" value="1"/>
</dbReference>
<dbReference type="PROSITE" id="PS51193">
    <property type="entry name" value="HELICASE_ATP_BIND_2"/>
    <property type="match status" value="1"/>
</dbReference>
<evidence type="ECO:0000256" key="7">
    <source>
        <dbReference type="ARBA" id="ARBA00022801"/>
    </source>
</evidence>
<evidence type="ECO:0000256" key="5">
    <source>
        <dbReference type="ARBA" id="ARBA00022723"/>
    </source>
</evidence>
<evidence type="ECO:0000256" key="14">
    <source>
        <dbReference type="ARBA" id="ARBA00029709"/>
    </source>
</evidence>
<dbReference type="Pfam" id="PF06733">
    <property type="entry name" value="DEAD_2"/>
    <property type="match status" value="1"/>
</dbReference>
<evidence type="ECO:0000256" key="12">
    <source>
        <dbReference type="ARBA" id="ARBA00023235"/>
    </source>
</evidence>
<dbReference type="OrthoDB" id="267079at2759"/>
<evidence type="ECO:0000256" key="10">
    <source>
        <dbReference type="ARBA" id="ARBA00023004"/>
    </source>
</evidence>
<dbReference type="PANTHER" id="PTHR11472:SF41">
    <property type="entry name" value="ATP-DEPENDENT DNA HELICASE DDX11-RELATED"/>
    <property type="match status" value="1"/>
</dbReference>
<comment type="cofactor">
    <cofactor evidence="1">
        <name>[4Fe-4S] cluster</name>
        <dbReference type="ChEBI" id="CHEBI:49883"/>
    </cofactor>
</comment>
<dbReference type="GO" id="GO:0034085">
    <property type="term" value="P:establishment of sister chromatid cohesion"/>
    <property type="evidence" value="ECO:0007669"/>
    <property type="project" value="TreeGrafter"/>
</dbReference>
<keyword evidence="5" id="KW-0479">Metal-binding</keyword>
<keyword evidence="8" id="KW-0347">Helicase</keyword>
<dbReference type="EMBL" id="LWDP01000060">
    <property type="protein sequence ID" value="ORD93631.1"/>
    <property type="molecule type" value="Genomic_DNA"/>
</dbReference>
<evidence type="ECO:0000256" key="6">
    <source>
        <dbReference type="ARBA" id="ARBA00022741"/>
    </source>
</evidence>
<dbReference type="GO" id="GO:0016818">
    <property type="term" value="F:hydrolase activity, acting on acid anhydrides, in phosphorus-containing anhydrides"/>
    <property type="evidence" value="ECO:0007669"/>
    <property type="project" value="InterPro"/>
</dbReference>
<dbReference type="AlphaFoldDB" id="A0A1Y1S624"/>
<evidence type="ECO:0000256" key="4">
    <source>
        <dbReference type="ARBA" id="ARBA00017386"/>
    </source>
</evidence>
<keyword evidence="9" id="KW-0067">ATP-binding</keyword>
<proteinExistence type="inferred from homology"/>
<keyword evidence="10" id="KW-0408">Iron</keyword>
<keyword evidence="11" id="KW-0411">Iron-sulfur</keyword>
<dbReference type="InterPro" id="IPR027417">
    <property type="entry name" value="P-loop_NTPase"/>
</dbReference>
<comment type="function">
    <text evidence="18">ATP-dependent DNA helicase important for chromosome transmission and normal cell cycle progression in G(2)/M. May have a role in changing DNA topology to allow the loading of proteins involved in maintaining sister chromatid cohesion in the vicinity of the centromeres. Has a specific role in chromosome segregation during meiosis II.</text>
</comment>
<dbReference type="SMART" id="SM00491">
    <property type="entry name" value="HELICc2"/>
    <property type="match status" value="1"/>
</dbReference>
<keyword evidence="13" id="KW-0131">Cell cycle</keyword>
<evidence type="ECO:0000256" key="19">
    <source>
        <dbReference type="ARBA" id="ARBA00048954"/>
    </source>
</evidence>
<protein>
    <recommendedName>
        <fullName evidence="4">ATP-dependent DNA helicase CHL1</fullName>
        <ecNumber evidence="15">5.6.2.3</ecNumber>
    </recommendedName>
    <alternativeName>
        <fullName evidence="3">ATP-dependent DNA helicase chl1</fullName>
    </alternativeName>
    <alternativeName>
        <fullName evidence="14">Chromosome loss protein 1</fullName>
    </alternativeName>
    <alternativeName>
        <fullName evidence="16 17">DNA 5'-3' helicase CHL1</fullName>
    </alternativeName>
</protein>
<dbReference type="InterPro" id="IPR010614">
    <property type="entry name" value="RAD3-like_helicase_DEAD"/>
</dbReference>
<name>A0A1Y1S624_9MICR</name>
<evidence type="ECO:0000313" key="22">
    <source>
        <dbReference type="Proteomes" id="UP000192639"/>
    </source>
</evidence>
<evidence type="ECO:0000259" key="20">
    <source>
        <dbReference type="PROSITE" id="PS51193"/>
    </source>
</evidence>
<dbReference type="InterPro" id="IPR045028">
    <property type="entry name" value="DinG/Rad3-like"/>
</dbReference>
<evidence type="ECO:0000256" key="1">
    <source>
        <dbReference type="ARBA" id="ARBA00001966"/>
    </source>
</evidence>
<evidence type="ECO:0000256" key="17">
    <source>
        <dbReference type="ARBA" id="ARBA00045008"/>
    </source>
</evidence>
<evidence type="ECO:0000256" key="2">
    <source>
        <dbReference type="ARBA" id="ARBA00008435"/>
    </source>
</evidence>
<dbReference type="GO" id="GO:0005524">
    <property type="term" value="F:ATP binding"/>
    <property type="evidence" value="ECO:0007669"/>
    <property type="project" value="UniProtKB-KW"/>
</dbReference>
<dbReference type="Gene3D" id="3.40.50.300">
    <property type="entry name" value="P-loop containing nucleotide triphosphate hydrolases"/>
    <property type="match status" value="2"/>
</dbReference>
<dbReference type="SMART" id="SM00488">
    <property type="entry name" value="DEXDc2"/>
    <property type="match status" value="1"/>
</dbReference>
<dbReference type="InterPro" id="IPR006554">
    <property type="entry name" value="Helicase-like_DEXD_c2"/>
</dbReference>
<dbReference type="GO" id="GO:0003677">
    <property type="term" value="F:DNA binding"/>
    <property type="evidence" value="ECO:0007669"/>
    <property type="project" value="InterPro"/>
</dbReference>
<keyword evidence="12" id="KW-0413">Isomerase</keyword>
<evidence type="ECO:0000256" key="11">
    <source>
        <dbReference type="ARBA" id="ARBA00023014"/>
    </source>
</evidence>
<evidence type="ECO:0000256" key="16">
    <source>
        <dbReference type="ARBA" id="ARBA00044998"/>
    </source>
</evidence>
<gene>
    <name evidence="21" type="primary">CHL1</name>
    <name evidence="21" type="ORF">ECANGB1_1848</name>
</gene>
<dbReference type="InterPro" id="IPR006555">
    <property type="entry name" value="ATP-dep_Helicase_C"/>
</dbReference>
<comment type="catalytic activity">
    <reaction evidence="19">
        <text>ATP + H2O = ADP + phosphate + H(+)</text>
        <dbReference type="Rhea" id="RHEA:13065"/>
        <dbReference type="ChEBI" id="CHEBI:15377"/>
        <dbReference type="ChEBI" id="CHEBI:15378"/>
        <dbReference type="ChEBI" id="CHEBI:30616"/>
        <dbReference type="ChEBI" id="CHEBI:43474"/>
        <dbReference type="ChEBI" id="CHEBI:456216"/>
        <dbReference type="EC" id="5.6.2.3"/>
    </reaction>
</comment>
<sequence length="580" mass="67331">MDREENNNHGFPKKLYKNQLQFIKDGIETINTNSCGIFSSPTGTGKTISLLIISINYMNKTEDDLFDLLRNSNKTKIYYCSRTHSQLNQVMEELNTNSNLYKSTILGSRKLYCINKNVDKTKDIEEINEACFSLIKKDACEYFKNNDFYQMQNSNIVDMKNKGKCETFCPYYYTKNRASECEMVLLPYNLLFTPEGRNSIDLDLEDKILIVDEAHNIYETVIDLNTVEISYHEIKKALYTRGINQEITEILTKIIKFREIHQGDITMLVNDYILEANLEKHNMIEVDEFIKENKLAQKNENMKLFHISKFIKLLTYSDSNGLIIHNRNTIKFTCLNPALYFDELKRCRSLLFAGGTMEPTDQLINIFKKHKQIKSFNYYTKNRKILPIILEKTIDNQSILLTYENRNHLIESVIKTIKALTSVVKMGGTVIFVPSILDLFKICLKNISFDKPIYFEEDFNQFEKNPQILIAVLGGKYSEGINFKDEMCRLLIVVGVPFPAKSPEYLERCKHDKEYAVNTAMKKVNQAIGRSIRDNDDYSVVVLMDSRYSQLKHKLSGWVSEKLETKNTCMAIDSIIKFLG</sequence>
<organism evidence="21 22">
    <name type="scientific">Enterospora canceri</name>
    <dbReference type="NCBI Taxonomy" id="1081671"/>
    <lineage>
        <taxon>Eukaryota</taxon>
        <taxon>Fungi</taxon>
        <taxon>Fungi incertae sedis</taxon>
        <taxon>Microsporidia</taxon>
        <taxon>Enterocytozoonidae</taxon>
        <taxon>Enterospora</taxon>
    </lineage>
</organism>
<dbReference type="GO" id="GO:0043139">
    <property type="term" value="F:5'-3' DNA helicase activity"/>
    <property type="evidence" value="ECO:0007669"/>
    <property type="project" value="UniProtKB-EC"/>
</dbReference>
<dbReference type="GO" id="GO:0046872">
    <property type="term" value="F:metal ion binding"/>
    <property type="evidence" value="ECO:0007669"/>
    <property type="project" value="UniProtKB-KW"/>
</dbReference>
<evidence type="ECO:0000256" key="15">
    <source>
        <dbReference type="ARBA" id="ARBA00044969"/>
    </source>
</evidence>
<accession>A0A1Y1S624</accession>
<evidence type="ECO:0000256" key="3">
    <source>
        <dbReference type="ARBA" id="ARBA00016387"/>
    </source>
</evidence>
<evidence type="ECO:0000256" key="13">
    <source>
        <dbReference type="ARBA" id="ARBA00023306"/>
    </source>
</evidence>
<evidence type="ECO:0000256" key="8">
    <source>
        <dbReference type="ARBA" id="ARBA00022806"/>
    </source>
</evidence>
<dbReference type="Proteomes" id="UP000192639">
    <property type="component" value="Unassembled WGS sequence"/>
</dbReference>
<keyword evidence="22" id="KW-1185">Reference proteome</keyword>
<dbReference type="VEuPathDB" id="MicrosporidiaDB:ECANGB1_1848"/>
<dbReference type="GO" id="GO:0005634">
    <property type="term" value="C:nucleus"/>
    <property type="evidence" value="ECO:0007669"/>
    <property type="project" value="TreeGrafter"/>
</dbReference>
<keyword evidence="6" id="KW-0547">Nucleotide-binding</keyword>
<reference evidence="21 22" key="1">
    <citation type="journal article" date="2017" name="Environ. Microbiol.">
        <title>Decay of the glycolytic pathway and adaptation to intranuclear parasitism within Enterocytozoonidae microsporidia.</title>
        <authorList>
            <person name="Wiredu Boakye D."/>
            <person name="Jaroenlak P."/>
            <person name="Prachumwat A."/>
            <person name="Williams T.A."/>
            <person name="Bateman K.S."/>
            <person name="Itsathitphaisarn O."/>
            <person name="Sritunyalucksana K."/>
            <person name="Paszkiewicz K.H."/>
            <person name="Moore K.A."/>
            <person name="Stentiford G.D."/>
            <person name="Williams B.A."/>
        </authorList>
    </citation>
    <scope>NUCLEOTIDE SEQUENCE [LARGE SCALE GENOMIC DNA]</scope>
    <source>
        <strain evidence="21 22">GB1</strain>
    </source>
</reference>
<evidence type="ECO:0000313" key="21">
    <source>
        <dbReference type="EMBL" id="ORD93631.1"/>
    </source>
</evidence>
<dbReference type="SUPFAM" id="SSF52540">
    <property type="entry name" value="P-loop containing nucleoside triphosphate hydrolases"/>
    <property type="match status" value="1"/>
</dbReference>
<keyword evidence="7" id="KW-0378">Hydrolase</keyword>
<comment type="caution">
    <text evidence="21">The sequence shown here is derived from an EMBL/GenBank/DDBJ whole genome shotgun (WGS) entry which is preliminary data.</text>
</comment>
<dbReference type="InterPro" id="IPR014013">
    <property type="entry name" value="Helic_SF1/SF2_ATP-bd_DinG/Rad3"/>
</dbReference>
<feature type="domain" description="Helicase ATP-binding" evidence="20">
    <location>
        <begin position="5"/>
        <end position="261"/>
    </location>
</feature>
<dbReference type="GO" id="GO:0051536">
    <property type="term" value="F:iron-sulfur cluster binding"/>
    <property type="evidence" value="ECO:0007669"/>
    <property type="project" value="UniProtKB-KW"/>
</dbReference>
<dbReference type="Pfam" id="PF13307">
    <property type="entry name" value="Helicase_C_2"/>
    <property type="match status" value="1"/>
</dbReference>